<dbReference type="RefSeq" id="WP_164526059.1">
    <property type="nucleotide sequence ID" value="NZ_CP047344.1"/>
</dbReference>
<accession>A0A6G6SK44</accession>
<dbReference type="Pfam" id="PF05488">
    <property type="entry name" value="PAAR_motif"/>
    <property type="match status" value="1"/>
</dbReference>
<keyword evidence="2" id="KW-1185">Reference proteome</keyword>
<protein>
    <submittedName>
        <fullName evidence="1">PAAR domain-containing protein</fullName>
    </submittedName>
</protein>
<reference evidence="1 2" key="1">
    <citation type="submission" date="2020-01" db="EMBL/GenBank/DDBJ databases">
        <title>The genomic epidemiology of tigecycline resistance gene tet(X) variants in a swine farm in China.</title>
        <authorList>
            <person name="Peng K."/>
            <person name="Li R."/>
        </authorList>
    </citation>
    <scope>NUCLEOTIDE SEQUENCE [LARGE SCALE GENOMIC DNA]</scope>
    <source>
        <strain evidence="1 2">ZN3</strain>
    </source>
</reference>
<dbReference type="Gene3D" id="2.60.200.60">
    <property type="match status" value="1"/>
</dbReference>
<dbReference type="InterPro" id="IPR008727">
    <property type="entry name" value="PAAR_motif"/>
</dbReference>
<gene>
    <name evidence="1" type="ORF">GTH24_05795</name>
</gene>
<evidence type="ECO:0000313" key="2">
    <source>
        <dbReference type="Proteomes" id="UP000503287"/>
    </source>
</evidence>
<name>A0A6G6SK44_PROVU</name>
<dbReference type="EMBL" id="CP047344">
    <property type="protein sequence ID" value="QIF93429.1"/>
    <property type="molecule type" value="Genomic_DNA"/>
</dbReference>
<sequence>MKGIIRIGDKNSSGGCVLSGSSGMLFNGIGVARLGDAVYCPKKGHDNVVIAQGNPTFLDNNIPVAFDGYKCSCGCTLISSLSKAKASQ</sequence>
<dbReference type="Proteomes" id="UP000503287">
    <property type="component" value="Chromosome"/>
</dbReference>
<proteinExistence type="predicted"/>
<dbReference type="CDD" id="cd14744">
    <property type="entry name" value="PAAR_CT_2"/>
    <property type="match status" value="1"/>
</dbReference>
<evidence type="ECO:0000313" key="1">
    <source>
        <dbReference type="EMBL" id="QIF93429.1"/>
    </source>
</evidence>
<dbReference type="AlphaFoldDB" id="A0A6G6SK44"/>
<organism evidence="1 2">
    <name type="scientific">Proteus vulgaris</name>
    <dbReference type="NCBI Taxonomy" id="585"/>
    <lineage>
        <taxon>Bacteria</taxon>
        <taxon>Pseudomonadati</taxon>
        <taxon>Pseudomonadota</taxon>
        <taxon>Gammaproteobacteria</taxon>
        <taxon>Enterobacterales</taxon>
        <taxon>Morganellaceae</taxon>
        <taxon>Proteus</taxon>
    </lineage>
</organism>